<dbReference type="Gene3D" id="2.60.40.10">
    <property type="entry name" value="Immunoglobulins"/>
    <property type="match status" value="1"/>
</dbReference>
<dbReference type="Pfam" id="PF18911">
    <property type="entry name" value="PKD_4"/>
    <property type="match status" value="1"/>
</dbReference>
<dbReference type="InterPro" id="IPR013783">
    <property type="entry name" value="Ig-like_fold"/>
</dbReference>
<dbReference type="InterPro" id="IPR011042">
    <property type="entry name" value="6-blade_b-propeller_TolB-like"/>
</dbReference>
<dbReference type="PROSITE" id="PS50093">
    <property type="entry name" value="PKD"/>
    <property type="match status" value="1"/>
</dbReference>
<dbReference type="SUPFAM" id="SSF63829">
    <property type="entry name" value="Calcium-dependent phosphotriesterase"/>
    <property type="match status" value="1"/>
</dbReference>
<dbReference type="CDD" id="cd00146">
    <property type="entry name" value="PKD"/>
    <property type="match status" value="1"/>
</dbReference>
<dbReference type="Gene3D" id="2.120.10.30">
    <property type="entry name" value="TolB, C-terminal domain"/>
    <property type="match status" value="1"/>
</dbReference>
<accession>A0ABP7QDK0</accession>
<dbReference type="SMART" id="SM00089">
    <property type="entry name" value="PKD"/>
    <property type="match status" value="1"/>
</dbReference>
<dbReference type="InterPro" id="IPR000601">
    <property type="entry name" value="PKD_dom"/>
</dbReference>
<dbReference type="InterPro" id="IPR022409">
    <property type="entry name" value="PKD/Chitinase_dom"/>
</dbReference>
<name>A0ABP7QDK0_9BACT</name>
<keyword evidence="3" id="KW-1185">Reference proteome</keyword>
<dbReference type="SUPFAM" id="SSF49299">
    <property type="entry name" value="PKD domain"/>
    <property type="match status" value="1"/>
</dbReference>
<evidence type="ECO:0000313" key="3">
    <source>
        <dbReference type="Proteomes" id="UP001501556"/>
    </source>
</evidence>
<gene>
    <name evidence="2" type="ORF">GCM10022407_27490</name>
</gene>
<feature type="domain" description="PKD" evidence="1">
    <location>
        <begin position="139"/>
        <end position="203"/>
    </location>
</feature>
<evidence type="ECO:0000313" key="2">
    <source>
        <dbReference type="EMBL" id="GAA3980734.1"/>
    </source>
</evidence>
<dbReference type="EMBL" id="BAABDI010000019">
    <property type="protein sequence ID" value="GAA3980734.1"/>
    <property type="molecule type" value="Genomic_DNA"/>
</dbReference>
<dbReference type="Proteomes" id="UP001501556">
    <property type="component" value="Unassembled WGS sequence"/>
</dbReference>
<protein>
    <recommendedName>
        <fullName evidence="1">PKD domain-containing protein</fullName>
    </recommendedName>
</protein>
<comment type="caution">
    <text evidence="2">The sequence shown here is derived from an EMBL/GenBank/DDBJ whole genome shotgun (WGS) entry which is preliminary data.</text>
</comment>
<organism evidence="2 3">
    <name type="scientific">Hymenobacter antarcticus</name>
    <dbReference type="NCBI Taxonomy" id="486270"/>
    <lineage>
        <taxon>Bacteria</taxon>
        <taxon>Pseudomonadati</taxon>
        <taxon>Bacteroidota</taxon>
        <taxon>Cytophagia</taxon>
        <taxon>Cytophagales</taxon>
        <taxon>Hymenobacteraceae</taxon>
        <taxon>Hymenobacter</taxon>
    </lineage>
</organism>
<dbReference type="InterPro" id="IPR035986">
    <property type="entry name" value="PKD_dom_sf"/>
</dbReference>
<proteinExistence type="predicted"/>
<reference evidence="3" key="1">
    <citation type="journal article" date="2019" name="Int. J. Syst. Evol. Microbiol.">
        <title>The Global Catalogue of Microorganisms (GCM) 10K type strain sequencing project: providing services to taxonomists for standard genome sequencing and annotation.</title>
        <authorList>
            <consortium name="The Broad Institute Genomics Platform"/>
            <consortium name="The Broad Institute Genome Sequencing Center for Infectious Disease"/>
            <person name="Wu L."/>
            <person name="Ma J."/>
        </authorList>
    </citation>
    <scope>NUCLEOTIDE SEQUENCE [LARGE SCALE GENOMIC DNA]</scope>
    <source>
        <strain evidence="3">JCM 17217</strain>
    </source>
</reference>
<sequence>MYAGLEFSPDGSRLYTDTLGAREIWQYNLLAGNATAIAASRQAIPAPGQGDGVNALQLGPDGNVYVSALGSTALGRLTNTNASAPAVIYNANAVQLNGYQSLLALPSTPNDLNLPPVVISGPGNLTVVWGCAGVPLQFQSSLSPFVNATAYSWDFGDPASGASNLAGGQAPTHIFSSSGAYQVTLRVTNATGQQFISSQTVVVKARPLPSLGSDSLLCSGSIRQLDPGLIAAGNQFRWQDGSTNPTFTATKAGLYWVDVTNNNGCQTRASLRLIAVDCANLPNIITPNGDELNETFVLRGLNAPDWTVRIYSHWGQELYARQQYDNSWAALGLPDGIYYYLLTKTASGRKIKGWVEVRR</sequence>
<dbReference type="Pfam" id="PF13585">
    <property type="entry name" value="CHU_C"/>
    <property type="match status" value="1"/>
</dbReference>
<evidence type="ECO:0000259" key="1">
    <source>
        <dbReference type="PROSITE" id="PS50093"/>
    </source>
</evidence>